<dbReference type="STRING" id="758820.SAMN00777080_2641"/>
<keyword evidence="4" id="KW-0146">Chitin degradation</keyword>
<keyword evidence="3 6" id="KW-0378">Hydrolase</keyword>
<dbReference type="InterPro" id="IPR011583">
    <property type="entry name" value="Chitinase_II/V-like_cat"/>
</dbReference>
<accession>A0A1W2H699</accession>
<dbReference type="PROSITE" id="PS01095">
    <property type="entry name" value="GH18_1"/>
    <property type="match status" value="1"/>
</dbReference>
<sequence length="393" mass="44861">MLSSTFFCYIQLMNKRSVTALLVFFWFSISCQPQKKAQEPEATDAAPYNIIGYIAGWKGVDLEKIHAQKLTHINYAFANVVDGVVIEGEGRAEQDKENLSKLRSLKSTNPDLKILISIGGWTWSGGFSDAVLTDESRKKFTDSAIDYLIRHDLDGLDFDWEYPGLPGNNNTFRSEDKENFVLMLKSVREALDSLGALNNTYYLNTIASAGFKKYLDVNDMAEAQKYLDFINIMTYDFIVQGNNPTGHHANLYAADRDKRSSENAVFDHVNAGIPIEKLVMGMAFYGRSWQEVNPENNGLYQIGKGWKGFPYSEIEELIAGGDYVRYWDDSSKAPYLWNPSDKIFVTYEDPESIFNKVQFIKKHKMRGAMFWEYNEDSDERTLLNAMYNGFKTP</sequence>
<gene>
    <name evidence="9" type="ORF">SAMN00777080_2641</name>
</gene>
<dbReference type="Pfam" id="PF00704">
    <property type="entry name" value="Glyco_hydro_18"/>
    <property type="match status" value="1"/>
</dbReference>
<dbReference type="InterPro" id="IPR001223">
    <property type="entry name" value="Glyco_hydro18_cat"/>
</dbReference>
<dbReference type="SUPFAM" id="SSF51445">
    <property type="entry name" value="(Trans)glycosidases"/>
    <property type="match status" value="1"/>
</dbReference>
<keyword evidence="4" id="KW-0119">Carbohydrate metabolism</keyword>
<evidence type="ECO:0000259" key="8">
    <source>
        <dbReference type="PROSITE" id="PS51910"/>
    </source>
</evidence>
<dbReference type="GO" id="GO:0006032">
    <property type="term" value="P:chitin catabolic process"/>
    <property type="evidence" value="ECO:0007669"/>
    <property type="project" value="UniProtKB-KW"/>
</dbReference>
<evidence type="ECO:0000256" key="7">
    <source>
        <dbReference type="RuleBase" id="RU004453"/>
    </source>
</evidence>
<evidence type="ECO:0000256" key="1">
    <source>
        <dbReference type="ARBA" id="ARBA00000822"/>
    </source>
</evidence>
<evidence type="ECO:0000256" key="2">
    <source>
        <dbReference type="ARBA" id="ARBA00012729"/>
    </source>
</evidence>
<dbReference type="CDD" id="cd06548">
    <property type="entry name" value="GH18_chitinase"/>
    <property type="match status" value="1"/>
</dbReference>
<organism evidence="9 10">
    <name type="scientific">Aquiflexum balticum DSM 16537</name>
    <dbReference type="NCBI Taxonomy" id="758820"/>
    <lineage>
        <taxon>Bacteria</taxon>
        <taxon>Pseudomonadati</taxon>
        <taxon>Bacteroidota</taxon>
        <taxon>Cytophagia</taxon>
        <taxon>Cytophagales</taxon>
        <taxon>Cyclobacteriaceae</taxon>
        <taxon>Aquiflexum</taxon>
    </lineage>
</organism>
<dbReference type="AlphaFoldDB" id="A0A1W2H699"/>
<keyword evidence="10" id="KW-1185">Reference proteome</keyword>
<dbReference type="Gene3D" id="3.10.50.10">
    <property type="match status" value="1"/>
</dbReference>
<dbReference type="EMBL" id="LT838813">
    <property type="protein sequence ID" value="SMD44026.1"/>
    <property type="molecule type" value="Genomic_DNA"/>
</dbReference>
<dbReference type="InterPro" id="IPR050314">
    <property type="entry name" value="Glycosyl_Hydrlase_18"/>
</dbReference>
<comment type="catalytic activity">
    <reaction evidence="1">
        <text>Random endo-hydrolysis of N-acetyl-beta-D-glucosaminide (1-&gt;4)-beta-linkages in chitin and chitodextrins.</text>
        <dbReference type="EC" id="3.2.1.14"/>
    </reaction>
</comment>
<keyword evidence="4" id="KW-0624">Polysaccharide degradation</keyword>
<dbReference type="GO" id="GO:0008061">
    <property type="term" value="F:chitin binding"/>
    <property type="evidence" value="ECO:0007669"/>
    <property type="project" value="InterPro"/>
</dbReference>
<dbReference type="SUPFAM" id="SSF54556">
    <property type="entry name" value="Chitinase insertion domain"/>
    <property type="match status" value="1"/>
</dbReference>
<dbReference type="InterPro" id="IPR017853">
    <property type="entry name" value="GH"/>
</dbReference>
<dbReference type="GO" id="GO:0005975">
    <property type="term" value="P:carbohydrate metabolic process"/>
    <property type="evidence" value="ECO:0007669"/>
    <property type="project" value="InterPro"/>
</dbReference>
<feature type="domain" description="GH18" evidence="8">
    <location>
        <begin position="48"/>
        <end position="393"/>
    </location>
</feature>
<evidence type="ECO:0000256" key="3">
    <source>
        <dbReference type="ARBA" id="ARBA00022801"/>
    </source>
</evidence>
<evidence type="ECO:0000313" key="10">
    <source>
        <dbReference type="Proteomes" id="UP000192333"/>
    </source>
</evidence>
<reference evidence="10" key="1">
    <citation type="submission" date="2017-04" db="EMBL/GenBank/DDBJ databases">
        <authorList>
            <person name="Varghese N."/>
            <person name="Submissions S."/>
        </authorList>
    </citation>
    <scope>NUCLEOTIDE SEQUENCE [LARGE SCALE GENOMIC DNA]</scope>
    <source>
        <strain evidence="10">DSM 16537</strain>
    </source>
</reference>
<evidence type="ECO:0000313" key="9">
    <source>
        <dbReference type="EMBL" id="SMD44026.1"/>
    </source>
</evidence>
<dbReference type="PANTHER" id="PTHR11177">
    <property type="entry name" value="CHITINASE"/>
    <property type="match status" value="1"/>
</dbReference>
<dbReference type="PROSITE" id="PS51910">
    <property type="entry name" value="GH18_2"/>
    <property type="match status" value="1"/>
</dbReference>
<comment type="similarity">
    <text evidence="7">Belongs to the glycosyl hydrolase 18 family.</text>
</comment>
<dbReference type="EC" id="3.2.1.14" evidence="2"/>
<evidence type="ECO:0000256" key="4">
    <source>
        <dbReference type="ARBA" id="ARBA00023024"/>
    </source>
</evidence>
<dbReference type="PANTHER" id="PTHR11177:SF317">
    <property type="entry name" value="CHITINASE 12-RELATED"/>
    <property type="match status" value="1"/>
</dbReference>
<dbReference type="Gene3D" id="3.20.20.80">
    <property type="entry name" value="Glycosidases"/>
    <property type="match status" value="1"/>
</dbReference>
<evidence type="ECO:0000256" key="5">
    <source>
        <dbReference type="ARBA" id="ARBA00023295"/>
    </source>
</evidence>
<dbReference type="GO" id="GO:0008843">
    <property type="term" value="F:endochitinase activity"/>
    <property type="evidence" value="ECO:0007669"/>
    <property type="project" value="UniProtKB-EC"/>
</dbReference>
<name>A0A1W2H699_9BACT</name>
<proteinExistence type="inferred from homology"/>
<evidence type="ECO:0000256" key="6">
    <source>
        <dbReference type="RuleBase" id="RU000489"/>
    </source>
</evidence>
<dbReference type="InterPro" id="IPR001579">
    <property type="entry name" value="Glyco_hydro_18_chit_AS"/>
</dbReference>
<keyword evidence="5 6" id="KW-0326">Glycosidase</keyword>
<protein>
    <recommendedName>
        <fullName evidence="2">chitinase</fullName>
        <ecNumber evidence="2">3.2.1.14</ecNumber>
    </recommendedName>
</protein>
<dbReference type="Proteomes" id="UP000192333">
    <property type="component" value="Chromosome I"/>
</dbReference>
<dbReference type="InterPro" id="IPR029070">
    <property type="entry name" value="Chitinase_insertion_sf"/>
</dbReference>
<dbReference type="SMART" id="SM00636">
    <property type="entry name" value="Glyco_18"/>
    <property type="match status" value="1"/>
</dbReference>